<reference evidence="2" key="2">
    <citation type="submission" date="2023-05" db="EMBL/GenBank/DDBJ databases">
        <authorList>
            <consortium name="Lawrence Berkeley National Laboratory"/>
            <person name="Steindorff A."/>
            <person name="Hensen N."/>
            <person name="Bonometti L."/>
            <person name="Westerberg I."/>
            <person name="Brannstrom I.O."/>
            <person name="Guillou S."/>
            <person name="Cros-Aarteil S."/>
            <person name="Calhoun S."/>
            <person name="Haridas S."/>
            <person name="Kuo A."/>
            <person name="Mondo S."/>
            <person name="Pangilinan J."/>
            <person name="Riley R."/>
            <person name="Labutti K."/>
            <person name="Andreopoulos B."/>
            <person name="Lipzen A."/>
            <person name="Chen C."/>
            <person name="Yanf M."/>
            <person name="Daum C."/>
            <person name="Ng V."/>
            <person name="Clum A."/>
            <person name="Ohm R."/>
            <person name="Martin F."/>
            <person name="Silar P."/>
            <person name="Natvig D."/>
            <person name="Lalanne C."/>
            <person name="Gautier V."/>
            <person name="Ament-Velasquez S.L."/>
            <person name="Kruys A."/>
            <person name="Hutchinson M.I."/>
            <person name="Powell A.J."/>
            <person name="Barry K."/>
            <person name="Miller A.N."/>
            <person name="Grigoriev I.V."/>
            <person name="Debuchy R."/>
            <person name="Gladieux P."/>
            <person name="Thoren M.H."/>
            <person name="Johannesson H."/>
        </authorList>
    </citation>
    <scope>NUCLEOTIDE SEQUENCE</scope>
    <source>
        <strain evidence="2">CBS 508.74</strain>
    </source>
</reference>
<dbReference type="Proteomes" id="UP001302812">
    <property type="component" value="Unassembled WGS sequence"/>
</dbReference>
<organism evidence="2 3">
    <name type="scientific">Canariomyces notabilis</name>
    <dbReference type="NCBI Taxonomy" id="2074819"/>
    <lineage>
        <taxon>Eukaryota</taxon>
        <taxon>Fungi</taxon>
        <taxon>Dikarya</taxon>
        <taxon>Ascomycota</taxon>
        <taxon>Pezizomycotina</taxon>
        <taxon>Sordariomycetes</taxon>
        <taxon>Sordariomycetidae</taxon>
        <taxon>Sordariales</taxon>
        <taxon>Chaetomiaceae</taxon>
        <taxon>Canariomyces</taxon>
    </lineage>
</organism>
<dbReference type="Pfam" id="PF12680">
    <property type="entry name" value="SnoaL_2"/>
    <property type="match status" value="1"/>
</dbReference>
<feature type="domain" description="SnoaL-like" evidence="1">
    <location>
        <begin position="12"/>
        <end position="121"/>
    </location>
</feature>
<evidence type="ECO:0000313" key="2">
    <source>
        <dbReference type="EMBL" id="KAK4116024.1"/>
    </source>
</evidence>
<reference evidence="2" key="1">
    <citation type="journal article" date="2023" name="Mol. Phylogenet. Evol.">
        <title>Genome-scale phylogeny and comparative genomics of the fungal order Sordariales.</title>
        <authorList>
            <person name="Hensen N."/>
            <person name="Bonometti L."/>
            <person name="Westerberg I."/>
            <person name="Brannstrom I.O."/>
            <person name="Guillou S."/>
            <person name="Cros-Aarteil S."/>
            <person name="Calhoun S."/>
            <person name="Haridas S."/>
            <person name="Kuo A."/>
            <person name="Mondo S."/>
            <person name="Pangilinan J."/>
            <person name="Riley R."/>
            <person name="LaButti K."/>
            <person name="Andreopoulos B."/>
            <person name="Lipzen A."/>
            <person name="Chen C."/>
            <person name="Yan M."/>
            <person name="Daum C."/>
            <person name="Ng V."/>
            <person name="Clum A."/>
            <person name="Steindorff A."/>
            <person name="Ohm R.A."/>
            <person name="Martin F."/>
            <person name="Silar P."/>
            <person name="Natvig D.O."/>
            <person name="Lalanne C."/>
            <person name="Gautier V."/>
            <person name="Ament-Velasquez S.L."/>
            <person name="Kruys A."/>
            <person name="Hutchinson M.I."/>
            <person name="Powell A.J."/>
            <person name="Barry K."/>
            <person name="Miller A.N."/>
            <person name="Grigoriev I.V."/>
            <person name="Debuchy R."/>
            <person name="Gladieux P."/>
            <person name="Hiltunen Thoren M."/>
            <person name="Johannesson H."/>
        </authorList>
    </citation>
    <scope>NUCLEOTIDE SEQUENCE</scope>
    <source>
        <strain evidence="2">CBS 508.74</strain>
    </source>
</reference>
<comment type="caution">
    <text evidence="2">The sequence shown here is derived from an EMBL/GenBank/DDBJ whole genome shotgun (WGS) entry which is preliminary data.</text>
</comment>
<accession>A0AAN6TK82</accession>
<evidence type="ECO:0000313" key="3">
    <source>
        <dbReference type="Proteomes" id="UP001302812"/>
    </source>
</evidence>
<evidence type="ECO:0000259" key="1">
    <source>
        <dbReference type="Pfam" id="PF12680"/>
    </source>
</evidence>
<dbReference type="AlphaFoldDB" id="A0AAN6TK82"/>
<dbReference type="SUPFAM" id="SSF54427">
    <property type="entry name" value="NTF2-like"/>
    <property type="match status" value="1"/>
</dbReference>
<sequence length="151" mass="16676">MSLRQQMIDTTRAWVKAHNDKDAEAIKALTAPDFVAHFLPRSLPPQGDKDRDGYVQFQAAAFPMFSAYHAAEVDMVVDETQHKVVVYLDAEGTSAMPGATDPYQNQYVHKLTLTDDAKLVRVFDSFIDSHFMMTFMGKVFAAQGAAAGGSK</sequence>
<dbReference type="PANTHER" id="PTHR39598:SF1">
    <property type="entry name" value="AUSTINOID BIOSYNTHESIS CLUSTERS PROTEIN F-RELATED"/>
    <property type="match status" value="1"/>
</dbReference>
<dbReference type="PANTHER" id="PTHR39598">
    <property type="entry name" value="AUSTINOL SYNTHESIS PROTEIN F-RELATED"/>
    <property type="match status" value="1"/>
</dbReference>
<dbReference type="InterPro" id="IPR037401">
    <property type="entry name" value="SnoaL-like"/>
</dbReference>
<name>A0AAN6TK82_9PEZI</name>
<proteinExistence type="predicted"/>
<dbReference type="InterPro" id="IPR050977">
    <property type="entry name" value="Fungal_Meroterpenoid_Isomerase"/>
</dbReference>
<dbReference type="InterPro" id="IPR032710">
    <property type="entry name" value="NTF2-like_dom_sf"/>
</dbReference>
<gene>
    <name evidence="2" type="ORF">N656DRAFT_786524</name>
</gene>
<dbReference type="Gene3D" id="3.10.450.50">
    <property type="match status" value="1"/>
</dbReference>
<dbReference type="RefSeq" id="XP_064673594.1">
    <property type="nucleotide sequence ID" value="XM_064816530.1"/>
</dbReference>
<keyword evidence="3" id="KW-1185">Reference proteome</keyword>
<dbReference type="EMBL" id="MU853333">
    <property type="protein sequence ID" value="KAK4116024.1"/>
    <property type="molecule type" value="Genomic_DNA"/>
</dbReference>
<dbReference type="GeneID" id="89940655"/>
<protein>
    <recommendedName>
        <fullName evidence="1">SnoaL-like domain-containing protein</fullName>
    </recommendedName>
</protein>